<feature type="coiled-coil region" evidence="5">
    <location>
        <begin position="133"/>
        <end position="160"/>
    </location>
</feature>
<protein>
    <recommendedName>
        <fullName evidence="6">TRAF-type domain-containing protein</fullName>
    </recommendedName>
</protein>
<dbReference type="PANTHER" id="PTHR10131">
    <property type="entry name" value="TNF RECEPTOR ASSOCIATED FACTOR"/>
    <property type="match status" value="1"/>
</dbReference>
<sequence length="314" mass="35444">MADKNEKAQSSLDCPFCESKVEEESSIATDLRILTRLRLSIPVKCAMASNGCGWEGELPQIWEHFSSCSYFPRPCPFNCDPNVYMPRDILKIHLQEKCPLKSVACEYKWAGCEANLCRKEMASHMKECVLLHNELLAKAAKNYRSQVSLLQAEIDQLKGAKTVESPAQENYSPSKKRKVTFSQSTDIINGGAVSEPVQLQHENMQLVTHSVTVTTPTTPSPAGTRQLLNKQRPGGDIFLSPIIGYANDMNKKEKQCPPLVCRYIKSDWRTLMIMCQSCDTWYHSMCVHLVNNKVRDMTEFVCPSCKKINNTINN</sequence>
<evidence type="ECO:0000256" key="4">
    <source>
        <dbReference type="PROSITE-ProRule" id="PRU00207"/>
    </source>
</evidence>
<evidence type="ECO:0000256" key="2">
    <source>
        <dbReference type="ARBA" id="ARBA00022771"/>
    </source>
</evidence>
<dbReference type="PROSITE" id="PS50145">
    <property type="entry name" value="ZF_TRAF"/>
    <property type="match status" value="1"/>
</dbReference>
<dbReference type="InterPro" id="IPR013083">
    <property type="entry name" value="Znf_RING/FYVE/PHD"/>
</dbReference>
<keyword evidence="5" id="KW-0175">Coiled coil</keyword>
<dbReference type="Proteomes" id="UP000007879">
    <property type="component" value="Unassembled WGS sequence"/>
</dbReference>
<proteinExistence type="predicted"/>
<evidence type="ECO:0000256" key="5">
    <source>
        <dbReference type="SAM" id="Coils"/>
    </source>
</evidence>
<dbReference type="GO" id="GO:0008270">
    <property type="term" value="F:zinc ion binding"/>
    <property type="evidence" value="ECO:0007669"/>
    <property type="project" value="UniProtKB-KW"/>
</dbReference>
<dbReference type="KEGG" id="aqu:109582030"/>
<dbReference type="InterPro" id="IPR001293">
    <property type="entry name" value="Znf_TRAF"/>
</dbReference>
<dbReference type="EnsemblMetazoa" id="XM_019996586.1">
    <property type="protein sequence ID" value="XP_019852145.1"/>
    <property type="gene ID" value="LOC109582030"/>
</dbReference>
<dbReference type="Gene3D" id="3.30.40.10">
    <property type="entry name" value="Zinc/RING finger domain, C3HC4 (zinc finger)"/>
    <property type="match status" value="2"/>
</dbReference>
<gene>
    <name evidence="7" type="primary">109582030</name>
</gene>
<dbReference type="SMART" id="SM00249">
    <property type="entry name" value="PHD"/>
    <property type="match status" value="1"/>
</dbReference>
<reference evidence="8" key="1">
    <citation type="journal article" date="2010" name="Nature">
        <title>The Amphimedon queenslandica genome and the evolution of animal complexity.</title>
        <authorList>
            <person name="Srivastava M."/>
            <person name="Simakov O."/>
            <person name="Chapman J."/>
            <person name="Fahey B."/>
            <person name="Gauthier M.E."/>
            <person name="Mitros T."/>
            <person name="Richards G.S."/>
            <person name="Conaco C."/>
            <person name="Dacre M."/>
            <person name="Hellsten U."/>
            <person name="Larroux C."/>
            <person name="Putnam N.H."/>
            <person name="Stanke M."/>
            <person name="Adamska M."/>
            <person name="Darling A."/>
            <person name="Degnan S.M."/>
            <person name="Oakley T.H."/>
            <person name="Plachetzki D.C."/>
            <person name="Zhai Y."/>
            <person name="Adamski M."/>
            <person name="Calcino A."/>
            <person name="Cummins S.F."/>
            <person name="Goodstein D.M."/>
            <person name="Harris C."/>
            <person name="Jackson D.J."/>
            <person name="Leys S.P."/>
            <person name="Shu S."/>
            <person name="Woodcroft B.J."/>
            <person name="Vervoort M."/>
            <person name="Kosik K.S."/>
            <person name="Manning G."/>
            <person name="Degnan B.M."/>
            <person name="Rokhsar D.S."/>
        </authorList>
    </citation>
    <scope>NUCLEOTIDE SEQUENCE [LARGE SCALE GENOMIC DNA]</scope>
</reference>
<dbReference type="PANTHER" id="PTHR10131:SF94">
    <property type="entry name" value="TNF RECEPTOR-ASSOCIATED FACTOR 4"/>
    <property type="match status" value="1"/>
</dbReference>
<dbReference type="AlphaFoldDB" id="A0A1X7UUX4"/>
<feature type="domain" description="TRAF-type" evidence="6">
    <location>
        <begin position="64"/>
        <end position="112"/>
    </location>
</feature>
<evidence type="ECO:0000256" key="3">
    <source>
        <dbReference type="ARBA" id="ARBA00022833"/>
    </source>
</evidence>
<keyword evidence="8" id="KW-1185">Reference proteome</keyword>
<dbReference type="GO" id="GO:0043122">
    <property type="term" value="P:regulation of canonical NF-kappaB signal transduction"/>
    <property type="evidence" value="ECO:0007669"/>
    <property type="project" value="TreeGrafter"/>
</dbReference>
<evidence type="ECO:0000259" key="6">
    <source>
        <dbReference type="PROSITE" id="PS50145"/>
    </source>
</evidence>
<evidence type="ECO:0000313" key="8">
    <source>
        <dbReference type="Proteomes" id="UP000007879"/>
    </source>
</evidence>
<dbReference type="InterPro" id="IPR011011">
    <property type="entry name" value="Znf_FYVE_PHD"/>
</dbReference>
<name>A0A1X7UUX4_AMPQE</name>
<keyword evidence="3 4" id="KW-0862">Zinc</keyword>
<feature type="zinc finger region" description="TRAF-type" evidence="4">
    <location>
        <begin position="64"/>
        <end position="112"/>
    </location>
</feature>
<dbReference type="SUPFAM" id="SSF49599">
    <property type="entry name" value="TRAF domain-like"/>
    <property type="match status" value="1"/>
</dbReference>
<dbReference type="Pfam" id="PF02176">
    <property type="entry name" value="zf-TRAF"/>
    <property type="match status" value="1"/>
</dbReference>
<dbReference type="InterPro" id="IPR019787">
    <property type="entry name" value="Znf_PHD-finger"/>
</dbReference>
<accession>A0A1X7UUX4</accession>
<dbReference type="SUPFAM" id="SSF57903">
    <property type="entry name" value="FYVE/PHD zinc finger"/>
    <property type="match status" value="1"/>
</dbReference>
<evidence type="ECO:0000313" key="7">
    <source>
        <dbReference type="EnsemblMetazoa" id="Aqu2.1.31583_001"/>
    </source>
</evidence>
<dbReference type="Pfam" id="PF00628">
    <property type="entry name" value="PHD"/>
    <property type="match status" value="1"/>
</dbReference>
<dbReference type="InParanoid" id="A0A1X7UUX4"/>
<organism evidence="7">
    <name type="scientific">Amphimedon queenslandica</name>
    <name type="common">Sponge</name>
    <dbReference type="NCBI Taxonomy" id="400682"/>
    <lineage>
        <taxon>Eukaryota</taxon>
        <taxon>Metazoa</taxon>
        <taxon>Porifera</taxon>
        <taxon>Demospongiae</taxon>
        <taxon>Heteroscleromorpha</taxon>
        <taxon>Haplosclerida</taxon>
        <taxon>Niphatidae</taxon>
        <taxon>Amphimedon</taxon>
    </lineage>
</organism>
<dbReference type="OrthoDB" id="5876800at2759"/>
<evidence type="ECO:0000256" key="1">
    <source>
        <dbReference type="ARBA" id="ARBA00022723"/>
    </source>
</evidence>
<reference evidence="7" key="2">
    <citation type="submission" date="2017-05" db="UniProtKB">
        <authorList>
            <consortium name="EnsemblMetazoa"/>
        </authorList>
    </citation>
    <scope>IDENTIFICATION</scope>
</reference>
<dbReference type="InterPro" id="IPR001965">
    <property type="entry name" value="Znf_PHD"/>
</dbReference>
<keyword evidence="1 4" id="KW-0479">Metal-binding</keyword>
<dbReference type="EnsemblMetazoa" id="Aqu2.1.31583_001">
    <property type="protein sequence ID" value="Aqu2.1.31583_001"/>
    <property type="gene ID" value="Aqu2.1.31583"/>
</dbReference>
<keyword evidence="2 4" id="KW-0863">Zinc-finger</keyword>